<dbReference type="GO" id="GO:0019288">
    <property type="term" value="P:isopentenyl diphosphate biosynthetic process, methylerythritol 4-phosphate pathway"/>
    <property type="evidence" value="ECO:0007669"/>
    <property type="project" value="UniProtKB-UniRule"/>
</dbReference>
<dbReference type="Gene3D" id="3.40.50.720">
    <property type="entry name" value="NAD(P)-binding Rossmann-like Domain"/>
    <property type="match status" value="1"/>
</dbReference>
<keyword evidence="2 3" id="KW-0548">Nucleotidyltransferase</keyword>
<dbReference type="InterPro" id="IPR001228">
    <property type="entry name" value="IspD"/>
</dbReference>
<evidence type="ECO:0000256" key="4">
    <source>
        <dbReference type="RuleBase" id="RU000363"/>
    </source>
</evidence>
<dbReference type="EMBL" id="CP046400">
    <property type="protein sequence ID" value="QGY39570.1"/>
    <property type="molecule type" value="Genomic_DNA"/>
</dbReference>
<evidence type="ECO:0000313" key="5">
    <source>
        <dbReference type="EMBL" id="QGY39570.1"/>
    </source>
</evidence>
<dbReference type="FunFam" id="3.90.550.10:FF:000003">
    <property type="entry name" value="2-C-methyl-D-erythritol 4-phosphate cytidylyltransferase"/>
    <property type="match status" value="1"/>
</dbReference>
<dbReference type="PANTHER" id="PTHR32125:SF4">
    <property type="entry name" value="2-C-METHYL-D-ERYTHRITOL 4-PHOSPHATE CYTIDYLYLTRANSFERASE, CHLOROPLASTIC"/>
    <property type="match status" value="1"/>
</dbReference>
<dbReference type="Proteomes" id="UP000428328">
    <property type="component" value="Chromosome"/>
</dbReference>
<dbReference type="NCBIfam" id="TIGR00453">
    <property type="entry name" value="ispD"/>
    <property type="match status" value="1"/>
</dbReference>
<comment type="pathway">
    <text evidence="3">Isoprenoid biosynthesis; isopentenyl diphosphate biosynthesis via DXP pathway; isopentenyl diphosphate from 1-deoxy-D-xylulose 5-phosphate: step 2/6.</text>
</comment>
<dbReference type="Pfam" id="PF01128">
    <property type="entry name" value="IspD"/>
    <property type="match status" value="1"/>
</dbReference>
<feature type="site" description="Positions MEP for the nucleophilic attack" evidence="3">
    <location>
        <position position="157"/>
    </location>
</feature>
<keyword evidence="6" id="KW-1185">Reference proteome</keyword>
<dbReference type="GO" id="GO:0050518">
    <property type="term" value="F:2-C-methyl-D-erythritol 4-phosphate cytidylyltransferase activity"/>
    <property type="evidence" value="ECO:0007669"/>
    <property type="project" value="UniProtKB-UniRule"/>
</dbReference>
<dbReference type="UniPathway" id="UPA00056">
    <property type="reaction ID" value="UER00093"/>
</dbReference>
<dbReference type="PRINTS" id="PR00081">
    <property type="entry name" value="GDHRDH"/>
</dbReference>
<dbReference type="Gene3D" id="3.90.550.10">
    <property type="entry name" value="Spore Coat Polysaccharide Biosynthesis Protein SpsA, Chain A"/>
    <property type="match status" value="1"/>
</dbReference>
<keyword evidence="3" id="KW-0414">Isoprene biosynthesis</keyword>
<proteinExistence type="inferred from homology"/>
<dbReference type="KEGG" id="psel:GM415_05370"/>
<name>A0A6I6JER5_9BACT</name>
<dbReference type="HAMAP" id="MF_00108">
    <property type="entry name" value="IspD"/>
    <property type="match status" value="1"/>
</dbReference>
<dbReference type="InterPro" id="IPR029044">
    <property type="entry name" value="Nucleotide-diphossugar_trans"/>
</dbReference>
<comment type="similarity">
    <text evidence="3">Belongs to the IspD/TarI cytidylyltransferase family. IspD subfamily.</text>
</comment>
<evidence type="ECO:0000256" key="2">
    <source>
        <dbReference type="ARBA" id="ARBA00022695"/>
    </source>
</evidence>
<dbReference type="Pfam" id="PF00106">
    <property type="entry name" value="adh_short"/>
    <property type="match status" value="1"/>
</dbReference>
<feature type="site" description="Transition state stabilizer" evidence="3">
    <location>
        <position position="18"/>
    </location>
</feature>
<dbReference type="PIRSF" id="PIRSF036586">
    <property type="entry name" value="CDP-ribitol_syn"/>
    <property type="match status" value="1"/>
</dbReference>
<dbReference type="InterPro" id="IPR020904">
    <property type="entry name" value="Sc_DH/Rdtase_CS"/>
</dbReference>
<dbReference type="SUPFAM" id="SSF53448">
    <property type="entry name" value="Nucleotide-diphospho-sugar transferases"/>
    <property type="match status" value="1"/>
</dbReference>
<sequence length="457" mass="50082">MSRPKRYCILLAAGSGNRMNFPTPKQFLKLAGRTIIEHTLDMVDGHPEVDEIFIVTDRDYRSFLEEILLRNHYAKVTKVLNGGASRRESSASGIFAVEEDDALVLLHDAVRPFLSHRIISDCYRALETHASVDVAVPAVDTIIEVDEADAIAAIPNRARLRRGQTPQGFRASVLREAHERAMADEGVEVTDDCGLILRYGLGEVHVVEGEERNIKITYPEDLYLADKIFQLKTVDIEPLRTGRTLEGKVVAVFGASRGIGAEIMRLGAEQGGVMRGFSRSSGVDVRDYASVREVMEQVYAETGRIDAVVNTAAILRSGTLLSRDIEDVNLEIGINYTGAINVVKAGLDYLKESQGGVALFTSSSYTRGRALYTVYSSTKAAVVNLTQGLAEELHADGVRINAINPERTNTPMRRENFGVEPEHTLLSAEAVAKATIDTLLADFSGMVVDVRRETDGS</sequence>
<dbReference type="InterPro" id="IPR050088">
    <property type="entry name" value="IspD/TarI_cytidylyltransf_bact"/>
</dbReference>
<evidence type="ECO:0000256" key="3">
    <source>
        <dbReference type="HAMAP-Rule" id="MF_00108"/>
    </source>
</evidence>
<dbReference type="PROSITE" id="PS00061">
    <property type="entry name" value="ADH_SHORT"/>
    <property type="match status" value="1"/>
</dbReference>
<dbReference type="InterPro" id="IPR036291">
    <property type="entry name" value="NAD(P)-bd_dom_sf"/>
</dbReference>
<evidence type="ECO:0000313" key="6">
    <source>
        <dbReference type="Proteomes" id="UP000428328"/>
    </source>
</evidence>
<dbReference type="SUPFAM" id="SSF51735">
    <property type="entry name" value="NAD(P)-binding Rossmann-fold domains"/>
    <property type="match status" value="1"/>
</dbReference>
<dbReference type="InterPro" id="IPR034683">
    <property type="entry name" value="IspD/TarI"/>
</dbReference>
<gene>
    <name evidence="3 5" type="primary">ispD</name>
    <name evidence="5" type="ORF">GM415_05370</name>
</gene>
<comment type="catalytic activity">
    <reaction evidence="3">
        <text>2-C-methyl-D-erythritol 4-phosphate + CTP + H(+) = 4-CDP-2-C-methyl-D-erythritol + diphosphate</text>
        <dbReference type="Rhea" id="RHEA:13429"/>
        <dbReference type="ChEBI" id="CHEBI:15378"/>
        <dbReference type="ChEBI" id="CHEBI:33019"/>
        <dbReference type="ChEBI" id="CHEBI:37563"/>
        <dbReference type="ChEBI" id="CHEBI:57823"/>
        <dbReference type="ChEBI" id="CHEBI:58262"/>
        <dbReference type="EC" id="2.7.7.60"/>
    </reaction>
</comment>
<keyword evidence="1 3" id="KW-0808">Transferase</keyword>
<protein>
    <recommendedName>
        <fullName evidence="3">2-C-methyl-D-erythritol 4-phosphate cytidylyltransferase</fullName>
        <ecNumber evidence="3">2.7.7.60</ecNumber>
    </recommendedName>
    <alternativeName>
        <fullName evidence="3">4-diphosphocytidyl-2C-methyl-D-erythritol synthase</fullName>
    </alternativeName>
    <alternativeName>
        <fullName evidence="3">MEP cytidylyltransferase</fullName>
        <shortName evidence="3">MCT</shortName>
    </alternativeName>
</protein>
<dbReference type="CDD" id="cd05233">
    <property type="entry name" value="SDR_c"/>
    <property type="match status" value="1"/>
</dbReference>
<evidence type="ECO:0000256" key="1">
    <source>
        <dbReference type="ARBA" id="ARBA00022679"/>
    </source>
</evidence>
<feature type="site" description="Transition state stabilizer" evidence="3">
    <location>
        <position position="25"/>
    </location>
</feature>
<feature type="site" description="Positions MEP for the nucleophilic attack" evidence="3">
    <location>
        <position position="215"/>
    </location>
</feature>
<comment type="function">
    <text evidence="3">Catalyzes the formation of 4-diphosphocytidyl-2-C-methyl-D-erythritol from CTP and 2-C-methyl-D-erythritol 4-phosphate (MEP).</text>
</comment>
<dbReference type="InterPro" id="IPR012115">
    <property type="entry name" value="CDP-ribitol_syn"/>
</dbReference>
<accession>A0A6I6JER5</accession>
<comment type="similarity">
    <text evidence="4">Belongs to the short-chain dehydrogenases/reductases (SDR) family.</text>
</comment>
<organism evidence="5 6">
    <name type="scientific">Pseudodesulfovibrio cashew</name>
    <dbReference type="NCBI Taxonomy" id="2678688"/>
    <lineage>
        <taxon>Bacteria</taxon>
        <taxon>Pseudomonadati</taxon>
        <taxon>Thermodesulfobacteriota</taxon>
        <taxon>Desulfovibrionia</taxon>
        <taxon>Desulfovibrionales</taxon>
        <taxon>Desulfovibrionaceae</taxon>
    </lineage>
</organism>
<dbReference type="CDD" id="cd02516">
    <property type="entry name" value="CDP-ME_synthetase"/>
    <property type="match status" value="1"/>
</dbReference>
<dbReference type="AlphaFoldDB" id="A0A6I6JER5"/>
<reference evidence="5 6" key="1">
    <citation type="submission" date="2019-11" db="EMBL/GenBank/DDBJ databases">
        <authorList>
            <person name="Zheng R.K."/>
            <person name="Sun C.M."/>
        </authorList>
    </citation>
    <scope>NUCLEOTIDE SEQUENCE [LARGE SCALE GENOMIC DNA]</scope>
    <source>
        <strain evidence="5 6">SRB007</strain>
    </source>
</reference>
<dbReference type="NCBIfam" id="NF001183">
    <property type="entry name" value="PRK00155.1-3"/>
    <property type="match status" value="1"/>
</dbReference>
<dbReference type="InterPro" id="IPR002347">
    <property type="entry name" value="SDR_fam"/>
</dbReference>
<dbReference type="RefSeq" id="WP_158946796.1">
    <property type="nucleotide sequence ID" value="NZ_CP046400.1"/>
</dbReference>
<dbReference type="PANTHER" id="PTHR32125">
    <property type="entry name" value="2-C-METHYL-D-ERYTHRITOL 4-PHOSPHATE CYTIDYLYLTRANSFERASE, CHLOROPLASTIC"/>
    <property type="match status" value="1"/>
</dbReference>
<dbReference type="PRINTS" id="PR00080">
    <property type="entry name" value="SDRFAMILY"/>
</dbReference>
<dbReference type="EC" id="2.7.7.60" evidence="3"/>